<sequence length="331" mass="35537">MHPQPHHLRRCLALAAALASATCGTAHAQGTAGYPSRPVTLIVPTAAAGGTDTIARLFADALGKAMKQPFVVDNRPGANGIIGVDSVAKAPADGYRLLFTYAATMAVNPSLYRKLPYDPLKDFVPIAQIGRGGNLLLVRKELPVKTLQEFVSYAKAHPDTLNYCSWGLGSGGHLTMESLKKQAGITMTHIPYKGSSPCVQDIMGGQVDAGFGDTSSTVELVKAGRVKALAHSSSGRLPSLPEVPSMAEAGYPFKNYSWYGIFAPAKTPPAIVAQLNEQVLRALRDPALIQRMRELNFSDLPLTTPEQFTQTLRQDLDDWSQLVKETGVQLD</sequence>
<evidence type="ECO:0000256" key="2">
    <source>
        <dbReference type="SAM" id="SignalP"/>
    </source>
</evidence>
<feature type="chain" id="PRO_5005574249" evidence="2">
    <location>
        <begin position="29"/>
        <end position="331"/>
    </location>
</feature>
<dbReference type="InterPro" id="IPR005064">
    <property type="entry name" value="BUG"/>
</dbReference>
<dbReference type="PANTHER" id="PTHR42928">
    <property type="entry name" value="TRICARBOXYLATE-BINDING PROTEIN"/>
    <property type="match status" value="1"/>
</dbReference>
<dbReference type="EMBL" id="JNVD01000018">
    <property type="protein sequence ID" value="KOC21888.1"/>
    <property type="molecule type" value="Genomic_DNA"/>
</dbReference>
<organism evidence="3 4">
    <name type="scientific">Comamonas testosteroni</name>
    <name type="common">Pseudomonas testosteroni</name>
    <dbReference type="NCBI Taxonomy" id="285"/>
    <lineage>
        <taxon>Bacteria</taxon>
        <taxon>Pseudomonadati</taxon>
        <taxon>Pseudomonadota</taxon>
        <taxon>Betaproteobacteria</taxon>
        <taxon>Burkholderiales</taxon>
        <taxon>Comamonadaceae</taxon>
        <taxon>Comamonas</taxon>
    </lineage>
</organism>
<dbReference type="RefSeq" id="WP_053283288.1">
    <property type="nucleotide sequence ID" value="NZ_JNVD01000018.1"/>
</dbReference>
<evidence type="ECO:0000313" key="3">
    <source>
        <dbReference type="EMBL" id="KOC21888.1"/>
    </source>
</evidence>
<reference evidence="4" key="1">
    <citation type="submission" date="2014-06" db="EMBL/GenBank/DDBJ databases">
        <title>Draft genome sequence of C. testosteroni WDL7.</title>
        <authorList>
            <person name="Wu Y."/>
            <person name="Seshan H."/>
            <person name="Arumugam K."/>
        </authorList>
    </citation>
    <scope>NUCLEOTIDE SEQUENCE [LARGE SCALE GENOMIC DNA]</scope>
    <source>
        <strain evidence="4">WDL7</strain>
    </source>
</reference>
<dbReference type="CDD" id="cd07012">
    <property type="entry name" value="PBP2_Bug_TTT"/>
    <property type="match status" value="1"/>
</dbReference>
<dbReference type="SUPFAM" id="SSF53850">
    <property type="entry name" value="Periplasmic binding protein-like II"/>
    <property type="match status" value="1"/>
</dbReference>
<protein>
    <submittedName>
        <fullName evidence="3">ABC transporter substrate-binding protein</fullName>
    </submittedName>
</protein>
<proteinExistence type="inferred from homology"/>
<gene>
    <name evidence="3" type="ORF">GL58_09400</name>
</gene>
<evidence type="ECO:0000256" key="1">
    <source>
        <dbReference type="ARBA" id="ARBA00006987"/>
    </source>
</evidence>
<dbReference type="PATRIC" id="fig|285.49.peg.1938"/>
<dbReference type="PIRSF" id="PIRSF017082">
    <property type="entry name" value="YflP"/>
    <property type="match status" value="1"/>
</dbReference>
<dbReference type="AlphaFoldDB" id="A0A0L7MK34"/>
<dbReference type="Proteomes" id="UP000037442">
    <property type="component" value="Unassembled WGS sequence"/>
</dbReference>
<dbReference type="Pfam" id="PF03401">
    <property type="entry name" value="TctC"/>
    <property type="match status" value="1"/>
</dbReference>
<comment type="similarity">
    <text evidence="1">Belongs to the UPF0065 (bug) family.</text>
</comment>
<dbReference type="Gene3D" id="3.40.190.10">
    <property type="entry name" value="Periplasmic binding protein-like II"/>
    <property type="match status" value="1"/>
</dbReference>
<dbReference type="PANTHER" id="PTHR42928:SF5">
    <property type="entry name" value="BLR1237 PROTEIN"/>
    <property type="match status" value="1"/>
</dbReference>
<accession>A0A0L7MK34</accession>
<name>A0A0L7MK34_COMTE</name>
<dbReference type="Gene3D" id="3.40.190.150">
    <property type="entry name" value="Bordetella uptake gene, domain 1"/>
    <property type="match status" value="1"/>
</dbReference>
<keyword evidence="2" id="KW-0732">Signal</keyword>
<evidence type="ECO:0000313" key="4">
    <source>
        <dbReference type="Proteomes" id="UP000037442"/>
    </source>
</evidence>
<feature type="signal peptide" evidence="2">
    <location>
        <begin position="1"/>
        <end position="28"/>
    </location>
</feature>
<dbReference type="InterPro" id="IPR042100">
    <property type="entry name" value="Bug_dom1"/>
</dbReference>
<comment type="caution">
    <text evidence="3">The sequence shown here is derived from an EMBL/GenBank/DDBJ whole genome shotgun (WGS) entry which is preliminary data.</text>
</comment>